<protein>
    <submittedName>
        <fullName evidence="2">Uncharacterized protein</fullName>
    </submittedName>
</protein>
<keyword evidence="3" id="KW-1185">Reference proteome</keyword>
<dbReference type="AlphaFoldDB" id="A0A564XZS5"/>
<sequence length="94" mass="9963">MALAVSNPNLQESKNKESRSNPVEGNDQTSKEPDDSQTSKDPPSDDATTKPEGTDKPESGDGSATTTTSKATALSQVFPLLTIMSSLYFILSNL</sequence>
<dbReference type="EMBL" id="CABIJS010000025">
    <property type="protein sequence ID" value="VUZ40028.1"/>
    <property type="molecule type" value="Genomic_DNA"/>
</dbReference>
<feature type="region of interest" description="Disordered" evidence="1">
    <location>
        <begin position="1"/>
        <end position="70"/>
    </location>
</feature>
<proteinExistence type="predicted"/>
<evidence type="ECO:0000313" key="3">
    <source>
        <dbReference type="Proteomes" id="UP000321570"/>
    </source>
</evidence>
<evidence type="ECO:0000256" key="1">
    <source>
        <dbReference type="SAM" id="MobiDB-lite"/>
    </source>
</evidence>
<gene>
    <name evidence="2" type="ORF">WMSIL1_LOCUS1160</name>
</gene>
<accession>A0A564XZS5</accession>
<reference evidence="2 3" key="1">
    <citation type="submission" date="2019-07" db="EMBL/GenBank/DDBJ databases">
        <authorList>
            <person name="Jastrzebski P J."/>
            <person name="Paukszto L."/>
            <person name="Jastrzebski P J."/>
        </authorList>
    </citation>
    <scope>NUCLEOTIDE SEQUENCE [LARGE SCALE GENOMIC DNA]</scope>
    <source>
        <strain evidence="2 3">WMS-il1</strain>
    </source>
</reference>
<name>A0A564XZS5_HYMDI</name>
<feature type="compositionally biased region" description="Basic and acidic residues" evidence="1">
    <location>
        <begin position="47"/>
        <end position="59"/>
    </location>
</feature>
<feature type="compositionally biased region" description="Polar residues" evidence="1">
    <location>
        <begin position="1"/>
        <end position="12"/>
    </location>
</feature>
<organism evidence="2 3">
    <name type="scientific">Hymenolepis diminuta</name>
    <name type="common">Rat tapeworm</name>
    <dbReference type="NCBI Taxonomy" id="6216"/>
    <lineage>
        <taxon>Eukaryota</taxon>
        <taxon>Metazoa</taxon>
        <taxon>Spiralia</taxon>
        <taxon>Lophotrochozoa</taxon>
        <taxon>Platyhelminthes</taxon>
        <taxon>Cestoda</taxon>
        <taxon>Eucestoda</taxon>
        <taxon>Cyclophyllidea</taxon>
        <taxon>Hymenolepididae</taxon>
        <taxon>Hymenolepis</taxon>
    </lineage>
</organism>
<evidence type="ECO:0000313" key="2">
    <source>
        <dbReference type="EMBL" id="VUZ40028.1"/>
    </source>
</evidence>
<dbReference type="Proteomes" id="UP000321570">
    <property type="component" value="Unassembled WGS sequence"/>
</dbReference>
<feature type="compositionally biased region" description="Basic and acidic residues" evidence="1">
    <location>
        <begin position="29"/>
        <end position="38"/>
    </location>
</feature>